<protein>
    <recommendedName>
        <fullName evidence="1">Zinc-ribbon domain-containing protein</fullName>
    </recommendedName>
</protein>
<dbReference type="RefSeq" id="WP_014453757.1">
    <property type="nucleotide sequence ID" value="NC_017096.1"/>
</dbReference>
<proteinExistence type="predicted"/>
<dbReference type="InterPro" id="IPR026870">
    <property type="entry name" value="Zinc_ribbon_dom"/>
</dbReference>
<dbReference type="AlphaFoldDB" id="A0A7U6GFD3"/>
<evidence type="ECO:0000313" key="3">
    <source>
        <dbReference type="Proteomes" id="UP000004793"/>
    </source>
</evidence>
<keyword evidence="3" id="KW-1185">Reference proteome</keyword>
<dbReference type="Proteomes" id="UP000004793">
    <property type="component" value="Chromosome"/>
</dbReference>
<dbReference type="EMBL" id="AP012051">
    <property type="protein sequence ID" value="BAL81361.1"/>
    <property type="molecule type" value="Genomic_DNA"/>
</dbReference>
<accession>A0A7U6GFD3</accession>
<organism evidence="2 3">
    <name type="scientific">Caldisericum exile (strain DSM 21853 / NBRC 104410 / AZM16c01)</name>
    <dbReference type="NCBI Taxonomy" id="511051"/>
    <lineage>
        <taxon>Bacteria</taxon>
        <taxon>Pseudomonadati</taxon>
        <taxon>Caldisericota/Cryosericota group</taxon>
        <taxon>Caldisericota</taxon>
        <taxon>Caldisericia</taxon>
        <taxon>Caldisericales</taxon>
        <taxon>Caldisericaceae</taxon>
        <taxon>Caldisericum</taxon>
    </lineage>
</organism>
<dbReference type="KEGG" id="cex:CSE_12350"/>
<evidence type="ECO:0000313" key="2">
    <source>
        <dbReference type="EMBL" id="BAL81361.1"/>
    </source>
</evidence>
<feature type="domain" description="Zinc-ribbon" evidence="1">
    <location>
        <begin position="3"/>
        <end position="23"/>
    </location>
</feature>
<name>A0A7U6GFD3_CALEA</name>
<sequence length="123" mass="13727">MKKCPKCGFENEDDAKICVNCGYYFDPVEKNFEWVLLKTCENQFEAEVLSNLLEINGIKTMMKRPGPMRQGGIVIDNIGANPLLGATGQFNVFVMRVDLKEAKELMQAFESGDSDGAHEDDNA</sequence>
<reference evidence="2 3" key="1">
    <citation type="submission" date="2011-01" db="EMBL/GenBank/DDBJ databases">
        <title>Whole genome sequence of Caldisericum exile AZM16c01.</title>
        <authorList>
            <person name="Narita-Yamada S."/>
            <person name="Kawakoshi A."/>
            <person name="Nakamura S."/>
            <person name="Sasagawa M."/>
            <person name="Fukada J."/>
            <person name="Sekine M."/>
            <person name="Kato Y."/>
            <person name="Fukai R."/>
            <person name="Sasaki K."/>
            <person name="Hanamaki A."/>
            <person name="Narita H."/>
            <person name="Konno Y."/>
            <person name="Mori K."/>
            <person name="Yamazaki S."/>
            <person name="Suzuki K."/>
            <person name="Fujita N."/>
        </authorList>
    </citation>
    <scope>NUCLEOTIDE SEQUENCE [LARGE SCALE GENOMIC DNA]</scope>
    <source>
        <strain evidence="3">DSM 21853 / NBRC 104410 / AZM16c01</strain>
    </source>
</reference>
<evidence type="ECO:0000259" key="1">
    <source>
        <dbReference type="Pfam" id="PF13240"/>
    </source>
</evidence>
<dbReference type="OrthoDB" id="1739584at2"/>
<gene>
    <name evidence="2" type="ordered locus">CSE_12350</name>
</gene>
<dbReference type="Pfam" id="PF13240">
    <property type="entry name" value="Zn_Ribbon_1"/>
    <property type="match status" value="1"/>
</dbReference>